<name>A0ABR2BNH3_9ROSI</name>
<reference evidence="1 2" key="1">
    <citation type="journal article" date="2024" name="G3 (Bethesda)">
        <title>Genome assembly of Hibiscus sabdariffa L. provides insights into metabolisms of medicinal natural products.</title>
        <authorList>
            <person name="Kim T."/>
        </authorList>
    </citation>
    <scope>NUCLEOTIDE SEQUENCE [LARGE SCALE GENOMIC DNA]</scope>
    <source>
        <strain evidence="1">TK-2024</strain>
        <tissue evidence="1">Old leaves</tissue>
    </source>
</reference>
<dbReference type="EMBL" id="JBBPBM010000104">
    <property type="protein sequence ID" value="KAK8508135.1"/>
    <property type="molecule type" value="Genomic_DNA"/>
</dbReference>
<dbReference type="Proteomes" id="UP001472677">
    <property type="component" value="Unassembled WGS sequence"/>
</dbReference>
<evidence type="ECO:0000313" key="2">
    <source>
        <dbReference type="Proteomes" id="UP001472677"/>
    </source>
</evidence>
<evidence type="ECO:0000313" key="1">
    <source>
        <dbReference type="EMBL" id="KAK8508135.1"/>
    </source>
</evidence>
<proteinExistence type="predicted"/>
<accession>A0ABR2BNH3</accession>
<organism evidence="1 2">
    <name type="scientific">Hibiscus sabdariffa</name>
    <name type="common">roselle</name>
    <dbReference type="NCBI Taxonomy" id="183260"/>
    <lineage>
        <taxon>Eukaryota</taxon>
        <taxon>Viridiplantae</taxon>
        <taxon>Streptophyta</taxon>
        <taxon>Embryophyta</taxon>
        <taxon>Tracheophyta</taxon>
        <taxon>Spermatophyta</taxon>
        <taxon>Magnoliopsida</taxon>
        <taxon>eudicotyledons</taxon>
        <taxon>Gunneridae</taxon>
        <taxon>Pentapetalae</taxon>
        <taxon>rosids</taxon>
        <taxon>malvids</taxon>
        <taxon>Malvales</taxon>
        <taxon>Malvaceae</taxon>
        <taxon>Malvoideae</taxon>
        <taxon>Hibiscus</taxon>
    </lineage>
</organism>
<gene>
    <name evidence="1" type="ORF">V6N12_025236</name>
</gene>
<protein>
    <submittedName>
        <fullName evidence="1">Uncharacterized protein</fullName>
    </submittedName>
</protein>
<keyword evidence="2" id="KW-1185">Reference proteome</keyword>
<sequence length="182" mass="20836">MTIKQRQYCRDVSEQKKIVVFEPRKEWISEETRQLEYGRACPSEETLVFEEKSTEGSNNQLLILANFAELMLESDYNIPPVHRNPQNYVIDSSMEAQHLQENVDSTMATTDSGTTLVVNWGKADELPLMSRERIERDGSGGGRVTRLNHIRRQARLKFVDKLGLEAMCPCKTITQDVHMASC</sequence>
<comment type="caution">
    <text evidence="1">The sequence shown here is derived from an EMBL/GenBank/DDBJ whole genome shotgun (WGS) entry which is preliminary data.</text>
</comment>